<sequence length="273" mass="29366">MRLASQPLWSLLGSSAYLAAVASAADVLDIGLAFPRANATYAPADDFPIVFALQNSKLSEHLNPSIWFRVINITNWPPDIEVLVSESTFEFNWTRASANDPYFLWSRFNVEGEGKLRIMWQPSWSSCDESGSQPDIARNHTENFLVDFEIKQGGGNADLVAATNGDSNDCPNEGIAIEVSDKTLVSPAGYLGRKETETCAVLPPSSTAAASNPCKVKIDEAVVESMKTVDLIKECRAINKPAECPEEDLALPKIAAVGISGLAAILGAAFFLG</sequence>
<evidence type="ECO:0000259" key="2">
    <source>
        <dbReference type="Pfam" id="PF23584"/>
    </source>
</evidence>
<feature type="domain" description="DUF7136" evidence="2">
    <location>
        <begin position="24"/>
        <end position="244"/>
    </location>
</feature>
<evidence type="ECO:0000313" key="4">
    <source>
        <dbReference type="Proteomes" id="UP000813385"/>
    </source>
</evidence>
<dbReference type="Proteomes" id="UP000813385">
    <property type="component" value="Unassembled WGS sequence"/>
</dbReference>
<dbReference type="Pfam" id="PF23584">
    <property type="entry name" value="DUF7136"/>
    <property type="match status" value="1"/>
</dbReference>
<gene>
    <name evidence="3" type="ORF">B0T11DRAFT_352706</name>
</gene>
<organism evidence="3 4">
    <name type="scientific">Plectosphaerella cucumerina</name>
    <dbReference type="NCBI Taxonomy" id="40658"/>
    <lineage>
        <taxon>Eukaryota</taxon>
        <taxon>Fungi</taxon>
        <taxon>Dikarya</taxon>
        <taxon>Ascomycota</taxon>
        <taxon>Pezizomycotina</taxon>
        <taxon>Sordariomycetes</taxon>
        <taxon>Hypocreomycetidae</taxon>
        <taxon>Glomerellales</taxon>
        <taxon>Plectosphaerellaceae</taxon>
        <taxon>Plectosphaerella</taxon>
    </lineage>
</organism>
<protein>
    <recommendedName>
        <fullName evidence="2">DUF7136 domain-containing protein</fullName>
    </recommendedName>
</protein>
<comment type="caution">
    <text evidence="3">The sequence shown here is derived from an EMBL/GenBank/DDBJ whole genome shotgun (WGS) entry which is preliminary data.</text>
</comment>
<feature type="signal peptide" evidence="1">
    <location>
        <begin position="1"/>
        <end position="24"/>
    </location>
</feature>
<name>A0A8K0TM61_9PEZI</name>
<dbReference type="OrthoDB" id="4490227at2759"/>
<evidence type="ECO:0000256" key="1">
    <source>
        <dbReference type="SAM" id="SignalP"/>
    </source>
</evidence>
<keyword evidence="1" id="KW-0732">Signal</keyword>
<feature type="chain" id="PRO_5035442804" description="DUF7136 domain-containing protein" evidence="1">
    <location>
        <begin position="25"/>
        <end position="273"/>
    </location>
</feature>
<accession>A0A8K0TM61</accession>
<dbReference type="AlphaFoldDB" id="A0A8K0TM61"/>
<reference evidence="3" key="1">
    <citation type="journal article" date="2021" name="Nat. Commun.">
        <title>Genetic determinants of endophytism in the Arabidopsis root mycobiome.</title>
        <authorList>
            <person name="Mesny F."/>
            <person name="Miyauchi S."/>
            <person name="Thiergart T."/>
            <person name="Pickel B."/>
            <person name="Atanasova L."/>
            <person name="Karlsson M."/>
            <person name="Huettel B."/>
            <person name="Barry K.W."/>
            <person name="Haridas S."/>
            <person name="Chen C."/>
            <person name="Bauer D."/>
            <person name="Andreopoulos W."/>
            <person name="Pangilinan J."/>
            <person name="LaButti K."/>
            <person name="Riley R."/>
            <person name="Lipzen A."/>
            <person name="Clum A."/>
            <person name="Drula E."/>
            <person name="Henrissat B."/>
            <person name="Kohler A."/>
            <person name="Grigoriev I.V."/>
            <person name="Martin F.M."/>
            <person name="Hacquard S."/>
        </authorList>
    </citation>
    <scope>NUCLEOTIDE SEQUENCE</scope>
    <source>
        <strain evidence="3">MPI-CAGE-AT-0016</strain>
    </source>
</reference>
<keyword evidence="4" id="KW-1185">Reference proteome</keyword>
<evidence type="ECO:0000313" key="3">
    <source>
        <dbReference type="EMBL" id="KAH7362751.1"/>
    </source>
</evidence>
<proteinExistence type="predicted"/>
<dbReference type="EMBL" id="JAGPXD010000003">
    <property type="protein sequence ID" value="KAH7362751.1"/>
    <property type="molecule type" value="Genomic_DNA"/>
</dbReference>
<dbReference type="InterPro" id="IPR055560">
    <property type="entry name" value="DUF7136"/>
</dbReference>